<dbReference type="PROSITE" id="PS00061">
    <property type="entry name" value="ADH_SHORT"/>
    <property type="match status" value="1"/>
</dbReference>
<dbReference type="InterPro" id="IPR020904">
    <property type="entry name" value="Sc_DH/Rdtase_CS"/>
</dbReference>
<sequence length="285" mass="30104">MTTEFPGGTGQAVGREPFPLRNRSVLVTGASRRAGIGFAIACTMASYGANLVLHHFRPHDRQQEWGADDLNTVVGGVRRHALPEASVVELGGDLADPAEPERLMNAAVNAAGHIDVLVCNHALTGEDGALGEITAQELDRHWAIDARSSILLAQAFAGQHDGRPGGSVVFMTSGQALGPLPGEVAYAAAKAALAGVTTTLADQLADRGIRVNTVNPGPVDTGYLTAEMWQLVEPMFPFGRYGRPEDPARLIAWLATDEAAWITGQIINTEGGFGRWRPRGQGQGA</sequence>
<dbReference type="NCBIfam" id="NF009389">
    <property type="entry name" value="PRK12748.1"/>
    <property type="match status" value="1"/>
</dbReference>
<evidence type="ECO:0000256" key="2">
    <source>
        <dbReference type="ARBA" id="ARBA00023002"/>
    </source>
</evidence>
<organism evidence="3 4">
    <name type="scientific">Nocardia flavorosea</name>
    <dbReference type="NCBI Taxonomy" id="53429"/>
    <lineage>
        <taxon>Bacteria</taxon>
        <taxon>Bacillati</taxon>
        <taxon>Actinomycetota</taxon>
        <taxon>Actinomycetes</taxon>
        <taxon>Mycobacteriales</taxon>
        <taxon>Nocardiaceae</taxon>
        <taxon>Nocardia</taxon>
    </lineage>
</organism>
<dbReference type="InterPro" id="IPR002347">
    <property type="entry name" value="SDR_fam"/>
</dbReference>
<dbReference type="PANTHER" id="PTHR48107">
    <property type="entry name" value="NADPH-DEPENDENT ALDEHYDE REDUCTASE-LIKE PROTEIN, CHLOROPLASTIC-RELATED"/>
    <property type="match status" value="1"/>
</dbReference>
<dbReference type="SUPFAM" id="SSF51735">
    <property type="entry name" value="NAD(P)-binding Rossmann-fold domains"/>
    <property type="match status" value="1"/>
</dbReference>
<keyword evidence="2" id="KW-0560">Oxidoreductase</keyword>
<proteinExistence type="inferred from homology"/>
<name>A0A846YKY5_9NOCA</name>
<dbReference type="Gene3D" id="3.40.50.720">
    <property type="entry name" value="NAD(P)-binding Rossmann-like Domain"/>
    <property type="match status" value="1"/>
</dbReference>
<dbReference type="PANTHER" id="PTHR48107:SF7">
    <property type="entry name" value="RE15974P"/>
    <property type="match status" value="1"/>
</dbReference>
<gene>
    <name evidence="3" type="ORF">HGA15_17265</name>
</gene>
<dbReference type="EMBL" id="JAAXOT010000008">
    <property type="protein sequence ID" value="NKY57858.1"/>
    <property type="molecule type" value="Genomic_DNA"/>
</dbReference>
<reference evidence="3 4" key="1">
    <citation type="submission" date="2020-04" db="EMBL/GenBank/DDBJ databases">
        <title>MicrobeNet Type strains.</title>
        <authorList>
            <person name="Nicholson A.C."/>
        </authorList>
    </citation>
    <scope>NUCLEOTIDE SEQUENCE [LARGE SCALE GENOMIC DNA]</scope>
    <source>
        <strain evidence="3 4">JCM 3332</strain>
    </source>
</reference>
<dbReference type="GO" id="GO:0016614">
    <property type="term" value="F:oxidoreductase activity, acting on CH-OH group of donors"/>
    <property type="evidence" value="ECO:0007669"/>
    <property type="project" value="UniProtKB-ARBA"/>
</dbReference>
<comment type="caution">
    <text evidence="3">The sequence shown here is derived from an EMBL/GenBank/DDBJ whole genome shotgun (WGS) entry which is preliminary data.</text>
</comment>
<dbReference type="Pfam" id="PF13561">
    <property type="entry name" value="adh_short_C2"/>
    <property type="match status" value="1"/>
</dbReference>
<evidence type="ECO:0000313" key="3">
    <source>
        <dbReference type="EMBL" id="NKY57858.1"/>
    </source>
</evidence>
<evidence type="ECO:0000256" key="1">
    <source>
        <dbReference type="ARBA" id="ARBA00006484"/>
    </source>
</evidence>
<keyword evidence="4" id="KW-1185">Reference proteome</keyword>
<dbReference type="Proteomes" id="UP000570678">
    <property type="component" value="Unassembled WGS sequence"/>
</dbReference>
<protein>
    <submittedName>
        <fullName evidence="3">SDR family oxidoreductase</fullName>
    </submittedName>
</protein>
<evidence type="ECO:0000313" key="4">
    <source>
        <dbReference type="Proteomes" id="UP000570678"/>
    </source>
</evidence>
<dbReference type="PRINTS" id="PR00081">
    <property type="entry name" value="GDHRDH"/>
</dbReference>
<dbReference type="CDD" id="cd05233">
    <property type="entry name" value="SDR_c"/>
    <property type="match status" value="1"/>
</dbReference>
<dbReference type="AlphaFoldDB" id="A0A846YKY5"/>
<accession>A0A846YKY5</accession>
<dbReference type="RefSeq" id="WP_062978328.1">
    <property type="nucleotide sequence ID" value="NZ_JAAXOT010000008.1"/>
</dbReference>
<dbReference type="InterPro" id="IPR036291">
    <property type="entry name" value="NAD(P)-bd_dom_sf"/>
</dbReference>
<comment type="similarity">
    <text evidence="1">Belongs to the short-chain dehydrogenases/reductases (SDR) family.</text>
</comment>